<dbReference type="PANTHER" id="PTHR10985">
    <property type="entry name" value="BASIC HELIX-LOOP-HELIX TRANSCRIPTION FACTOR, HES-RELATED"/>
    <property type="match status" value="1"/>
</dbReference>
<gene>
    <name evidence="9" type="ORF">IRJ41_003911</name>
</gene>
<evidence type="ECO:0000256" key="1">
    <source>
        <dbReference type="ARBA" id="ARBA00004123"/>
    </source>
</evidence>
<feature type="region of interest" description="Disordered" evidence="6">
    <location>
        <begin position="139"/>
        <end position="159"/>
    </location>
</feature>
<dbReference type="InterPro" id="IPR036638">
    <property type="entry name" value="HLH_DNA-bd_sf"/>
</dbReference>
<feature type="domain" description="BHLH" evidence="7">
    <location>
        <begin position="13"/>
        <end position="70"/>
    </location>
</feature>
<dbReference type="GO" id="GO:0006355">
    <property type="term" value="P:regulation of DNA-templated transcription"/>
    <property type="evidence" value="ECO:0007669"/>
    <property type="project" value="InterPro"/>
</dbReference>
<dbReference type="InterPro" id="IPR003650">
    <property type="entry name" value="Orange_dom"/>
</dbReference>
<proteinExistence type="predicted"/>
<dbReference type="SMART" id="SM00353">
    <property type="entry name" value="HLH"/>
    <property type="match status" value="1"/>
</dbReference>
<keyword evidence="10" id="KW-1185">Reference proteome</keyword>
<dbReference type="GO" id="GO:0005634">
    <property type="term" value="C:nucleus"/>
    <property type="evidence" value="ECO:0007669"/>
    <property type="project" value="UniProtKB-SubCell"/>
</dbReference>
<evidence type="ECO:0000259" key="7">
    <source>
        <dbReference type="PROSITE" id="PS50888"/>
    </source>
</evidence>
<dbReference type="InterPro" id="IPR050370">
    <property type="entry name" value="HES_HEY"/>
</dbReference>
<feature type="region of interest" description="Disordered" evidence="6">
    <location>
        <begin position="195"/>
        <end position="219"/>
    </location>
</feature>
<accession>A0A9W7X2D1</accession>
<protein>
    <submittedName>
        <fullName evidence="9">Hairy and enhancer of split related-7</fullName>
    </submittedName>
</protein>
<evidence type="ECO:0000313" key="9">
    <source>
        <dbReference type="EMBL" id="KAI7812539.1"/>
    </source>
</evidence>
<organism evidence="9 10">
    <name type="scientific">Triplophysa rosa</name>
    <name type="common">Cave loach</name>
    <dbReference type="NCBI Taxonomy" id="992332"/>
    <lineage>
        <taxon>Eukaryota</taxon>
        <taxon>Metazoa</taxon>
        <taxon>Chordata</taxon>
        <taxon>Craniata</taxon>
        <taxon>Vertebrata</taxon>
        <taxon>Euteleostomi</taxon>
        <taxon>Actinopterygii</taxon>
        <taxon>Neopterygii</taxon>
        <taxon>Teleostei</taxon>
        <taxon>Ostariophysi</taxon>
        <taxon>Cypriniformes</taxon>
        <taxon>Nemacheilidae</taxon>
        <taxon>Triplophysa</taxon>
    </lineage>
</organism>
<evidence type="ECO:0000256" key="4">
    <source>
        <dbReference type="ARBA" id="ARBA00023163"/>
    </source>
</evidence>
<evidence type="ECO:0000313" key="10">
    <source>
        <dbReference type="Proteomes" id="UP001059041"/>
    </source>
</evidence>
<name>A0A9W7X2D1_TRIRA</name>
<feature type="compositionally biased region" description="Polar residues" evidence="6">
    <location>
        <begin position="197"/>
        <end position="210"/>
    </location>
</feature>
<evidence type="ECO:0000256" key="2">
    <source>
        <dbReference type="ARBA" id="ARBA00022491"/>
    </source>
</evidence>
<dbReference type="PROSITE" id="PS51054">
    <property type="entry name" value="ORANGE"/>
    <property type="match status" value="1"/>
</dbReference>
<dbReference type="GO" id="GO:0003677">
    <property type="term" value="F:DNA binding"/>
    <property type="evidence" value="ECO:0007669"/>
    <property type="project" value="InterPro"/>
</dbReference>
<keyword evidence="3" id="KW-0805">Transcription regulation</keyword>
<dbReference type="OrthoDB" id="8930573at2759"/>
<evidence type="ECO:0000259" key="8">
    <source>
        <dbReference type="PROSITE" id="PS51054"/>
    </source>
</evidence>
<evidence type="ECO:0000256" key="6">
    <source>
        <dbReference type="SAM" id="MobiDB-lite"/>
    </source>
</evidence>
<dbReference type="Proteomes" id="UP001059041">
    <property type="component" value="Linkage Group LG2"/>
</dbReference>
<dbReference type="InterPro" id="IPR011598">
    <property type="entry name" value="bHLH_dom"/>
</dbReference>
<feature type="domain" description="Orange" evidence="8">
    <location>
        <begin position="86"/>
        <end position="122"/>
    </location>
</feature>
<keyword evidence="4" id="KW-0804">Transcription</keyword>
<dbReference type="Pfam" id="PF00010">
    <property type="entry name" value="HLH"/>
    <property type="match status" value="1"/>
</dbReference>
<dbReference type="Gene3D" id="4.10.280.10">
    <property type="entry name" value="Helix-loop-helix DNA-binding domain"/>
    <property type="match status" value="1"/>
</dbReference>
<evidence type="ECO:0000256" key="3">
    <source>
        <dbReference type="ARBA" id="ARBA00023015"/>
    </source>
</evidence>
<comment type="caution">
    <text evidence="9">The sequence shown here is derived from an EMBL/GenBank/DDBJ whole genome shotgun (WGS) entry which is preliminary data.</text>
</comment>
<dbReference type="PROSITE" id="PS50888">
    <property type="entry name" value="BHLH"/>
    <property type="match status" value="1"/>
</dbReference>
<reference evidence="9" key="1">
    <citation type="submission" date="2021-02" db="EMBL/GenBank/DDBJ databases">
        <title>Comparative genomics reveals that relaxation of natural selection precedes convergent phenotypic evolution of cavefish.</title>
        <authorList>
            <person name="Peng Z."/>
        </authorList>
    </citation>
    <scope>NUCLEOTIDE SEQUENCE</scope>
    <source>
        <tissue evidence="9">Muscle</tissue>
    </source>
</reference>
<sequence length="219" mass="25208">MKILGETEHIKMDRKLLKPQVERRRRERMNRSLENLRALLLQGPEHTNPNQRRLEKAEILEYTVLFLQNSVAKKAKDEEEKEKCKFMDGFSTCLEKAAGFLSDEGEARGLQGSVTATLCQRLTQPCVPAHVRLPVKLQSSSRMKVPESHAQQHHRRRQTLVSKQGLSAAFRNIVLHHNRVPLRSTEPNMLQCHENTHSAARPTSQHQAPVSQPVWRPWP</sequence>
<dbReference type="EMBL" id="JAFHDT010000002">
    <property type="protein sequence ID" value="KAI7812539.1"/>
    <property type="molecule type" value="Genomic_DNA"/>
</dbReference>
<keyword evidence="5" id="KW-0539">Nucleus</keyword>
<dbReference type="GO" id="GO:0046983">
    <property type="term" value="F:protein dimerization activity"/>
    <property type="evidence" value="ECO:0007669"/>
    <property type="project" value="InterPro"/>
</dbReference>
<dbReference type="AlphaFoldDB" id="A0A9W7X2D1"/>
<evidence type="ECO:0000256" key="5">
    <source>
        <dbReference type="ARBA" id="ARBA00023242"/>
    </source>
</evidence>
<dbReference type="SUPFAM" id="SSF47459">
    <property type="entry name" value="HLH, helix-loop-helix DNA-binding domain"/>
    <property type="match status" value="1"/>
</dbReference>
<comment type="subcellular location">
    <subcellularLocation>
        <location evidence="1">Nucleus</location>
    </subcellularLocation>
</comment>
<keyword evidence="2" id="KW-0678">Repressor</keyword>